<comment type="caution">
    <text evidence="2">The sequence shown here is derived from an EMBL/GenBank/DDBJ whole genome shotgun (WGS) entry which is preliminary data.</text>
</comment>
<proteinExistence type="predicted"/>
<dbReference type="Proteomes" id="UP000670092">
    <property type="component" value="Unassembled WGS sequence"/>
</dbReference>
<dbReference type="EMBL" id="JAEVHI010000004">
    <property type="protein sequence ID" value="KAG5293159.1"/>
    <property type="molecule type" value="Genomic_DNA"/>
</dbReference>
<evidence type="ECO:0000313" key="2">
    <source>
        <dbReference type="EMBL" id="KAG5293159.1"/>
    </source>
</evidence>
<feature type="chain" id="PRO_5034724695" description="Secreted protein" evidence="1">
    <location>
        <begin position="22"/>
        <end position="81"/>
    </location>
</feature>
<protein>
    <recommendedName>
        <fullName evidence="4">Secreted protein</fullName>
    </recommendedName>
</protein>
<feature type="signal peptide" evidence="1">
    <location>
        <begin position="1"/>
        <end position="21"/>
    </location>
</feature>
<organism evidence="2 3">
    <name type="scientific">Ajellomyces capsulatus</name>
    <name type="common">Darling's disease fungus</name>
    <name type="synonym">Histoplasma capsulatum</name>
    <dbReference type="NCBI Taxonomy" id="5037"/>
    <lineage>
        <taxon>Eukaryota</taxon>
        <taxon>Fungi</taxon>
        <taxon>Dikarya</taxon>
        <taxon>Ascomycota</taxon>
        <taxon>Pezizomycotina</taxon>
        <taxon>Eurotiomycetes</taxon>
        <taxon>Eurotiomycetidae</taxon>
        <taxon>Onygenales</taxon>
        <taxon>Ajellomycetaceae</taxon>
        <taxon>Histoplasma</taxon>
    </lineage>
</organism>
<dbReference type="VEuPathDB" id="FungiDB:I7I52_04375"/>
<reference evidence="2 3" key="1">
    <citation type="submission" date="2021-01" db="EMBL/GenBank/DDBJ databases">
        <title>Chromosome-level genome assembly of a human fungal pathogen reveals clustering of transcriptionally co-regulated genes.</title>
        <authorList>
            <person name="Voorhies M."/>
            <person name="Cohen S."/>
            <person name="Shea T.P."/>
            <person name="Petrus S."/>
            <person name="Munoz J.F."/>
            <person name="Poplawski S."/>
            <person name="Goldman W.E."/>
            <person name="Michael T."/>
            <person name="Cuomo C.A."/>
            <person name="Sil A."/>
            <person name="Beyhan S."/>
        </authorList>
    </citation>
    <scope>NUCLEOTIDE SEQUENCE [LARGE SCALE GENOMIC DNA]</scope>
    <source>
        <strain evidence="2 3">G184AR</strain>
    </source>
</reference>
<evidence type="ECO:0000313" key="3">
    <source>
        <dbReference type="Proteomes" id="UP000670092"/>
    </source>
</evidence>
<evidence type="ECO:0000256" key="1">
    <source>
        <dbReference type="SAM" id="SignalP"/>
    </source>
</evidence>
<accession>A0A8H7YP92</accession>
<keyword evidence="1" id="KW-0732">Signal</keyword>
<name>A0A8H7YP92_AJECA</name>
<evidence type="ECO:0008006" key="4">
    <source>
        <dbReference type="Google" id="ProtNLM"/>
    </source>
</evidence>
<sequence length="81" mass="9441">MIFGPFYVFFIRVSFILVCFSVQCTNKYKALQLHDREQCLKRDKNLGKEGRHDEIPRSSVVTAKQLQSLIEKLLPAIHFLS</sequence>
<dbReference type="AlphaFoldDB" id="A0A8H7YP92"/>
<gene>
    <name evidence="2" type="ORF">I7I52_04375</name>
</gene>